<dbReference type="Proteomes" id="UP001165122">
    <property type="component" value="Unassembled WGS sequence"/>
</dbReference>
<dbReference type="AlphaFoldDB" id="A0A9W7CE96"/>
<feature type="region of interest" description="Disordered" evidence="1">
    <location>
        <begin position="27"/>
        <end position="52"/>
    </location>
</feature>
<proteinExistence type="predicted"/>
<gene>
    <name evidence="2" type="ORF">TrLO_g8900</name>
</gene>
<feature type="compositionally biased region" description="Basic and acidic residues" evidence="1">
    <location>
        <begin position="31"/>
        <end position="48"/>
    </location>
</feature>
<evidence type="ECO:0000313" key="3">
    <source>
        <dbReference type="Proteomes" id="UP001165122"/>
    </source>
</evidence>
<evidence type="ECO:0000256" key="1">
    <source>
        <dbReference type="SAM" id="MobiDB-lite"/>
    </source>
</evidence>
<dbReference type="EMBL" id="BRXW01000052">
    <property type="protein sequence ID" value="GMI03074.1"/>
    <property type="molecule type" value="Genomic_DNA"/>
</dbReference>
<comment type="caution">
    <text evidence="2">The sequence shown here is derived from an EMBL/GenBank/DDBJ whole genome shotgun (WGS) entry which is preliminary data.</text>
</comment>
<sequence>MVKPEDEKKVVVGCTVIVISTQKKCSVTSSLERRPGRMDVGGGEKEGETSEVLPPKLPGREIERAEPDVCRARTGSHVEVGEGGKVKVMKLMPTTKEDMKEFTKMKKLKNKINGIAAKVLPEGVLNQEEFKSFKDASEQESNAKDLTELYAEAAEVLQVFAEMMQGIMEGLGMDADKYPEAEGGRIIDDEFEFKALTCAPLKGRKRAEKKIKDDYEGNFNYIIKEKGAIHEYYNFFHDKFSGASASYSEITKNVEALGL</sequence>
<protein>
    <submittedName>
        <fullName evidence="2">Uncharacterized protein</fullName>
    </submittedName>
</protein>
<organism evidence="2 3">
    <name type="scientific">Triparma laevis f. longispina</name>
    <dbReference type="NCBI Taxonomy" id="1714387"/>
    <lineage>
        <taxon>Eukaryota</taxon>
        <taxon>Sar</taxon>
        <taxon>Stramenopiles</taxon>
        <taxon>Ochrophyta</taxon>
        <taxon>Bolidophyceae</taxon>
        <taxon>Parmales</taxon>
        <taxon>Triparmaceae</taxon>
        <taxon>Triparma</taxon>
    </lineage>
</organism>
<keyword evidence="3" id="KW-1185">Reference proteome</keyword>
<evidence type="ECO:0000313" key="2">
    <source>
        <dbReference type="EMBL" id="GMI03074.1"/>
    </source>
</evidence>
<name>A0A9W7CE96_9STRA</name>
<reference evidence="3" key="1">
    <citation type="journal article" date="2023" name="Commun. Biol.">
        <title>Genome analysis of Parmales, the sister group of diatoms, reveals the evolutionary specialization of diatoms from phago-mixotrophs to photoautotrophs.</title>
        <authorList>
            <person name="Ban H."/>
            <person name="Sato S."/>
            <person name="Yoshikawa S."/>
            <person name="Yamada K."/>
            <person name="Nakamura Y."/>
            <person name="Ichinomiya M."/>
            <person name="Sato N."/>
            <person name="Blanc-Mathieu R."/>
            <person name="Endo H."/>
            <person name="Kuwata A."/>
            <person name="Ogata H."/>
        </authorList>
    </citation>
    <scope>NUCLEOTIDE SEQUENCE [LARGE SCALE GENOMIC DNA]</scope>
    <source>
        <strain evidence="3">NIES 3700</strain>
    </source>
</reference>
<accession>A0A9W7CE96</accession>